<sequence>MENIDSEPVIAPRTVWMAVMEIAIRTETSLAEKIGGVHVQLADFETQPFLALRLKIMLAVQSGFEDETAKKLARGGEGKVEETDIEIDLTAAEALYLDMAIRVADFKGSLTFKKSLWRVISAIIGRKGG</sequence>
<gene>
    <name evidence="1" type="ORF">LCGC14_1963260</name>
</gene>
<accession>A0A0F9FDV7</accession>
<comment type="caution">
    <text evidence="1">The sequence shown here is derived from an EMBL/GenBank/DDBJ whole genome shotgun (WGS) entry which is preliminary data.</text>
</comment>
<evidence type="ECO:0000313" key="1">
    <source>
        <dbReference type="EMBL" id="KKL84589.1"/>
    </source>
</evidence>
<protein>
    <submittedName>
        <fullName evidence="1">Uncharacterized protein</fullName>
    </submittedName>
</protein>
<dbReference type="EMBL" id="LAZR01021660">
    <property type="protein sequence ID" value="KKL84589.1"/>
    <property type="molecule type" value="Genomic_DNA"/>
</dbReference>
<dbReference type="AlphaFoldDB" id="A0A0F9FDV7"/>
<organism evidence="1">
    <name type="scientific">marine sediment metagenome</name>
    <dbReference type="NCBI Taxonomy" id="412755"/>
    <lineage>
        <taxon>unclassified sequences</taxon>
        <taxon>metagenomes</taxon>
        <taxon>ecological metagenomes</taxon>
    </lineage>
</organism>
<name>A0A0F9FDV7_9ZZZZ</name>
<reference evidence="1" key="1">
    <citation type="journal article" date="2015" name="Nature">
        <title>Complex archaea that bridge the gap between prokaryotes and eukaryotes.</title>
        <authorList>
            <person name="Spang A."/>
            <person name="Saw J.H."/>
            <person name="Jorgensen S.L."/>
            <person name="Zaremba-Niedzwiedzka K."/>
            <person name="Martijn J."/>
            <person name="Lind A.E."/>
            <person name="van Eijk R."/>
            <person name="Schleper C."/>
            <person name="Guy L."/>
            <person name="Ettema T.J."/>
        </authorList>
    </citation>
    <scope>NUCLEOTIDE SEQUENCE</scope>
</reference>
<proteinExistence type="predicted"/>